<evidence type="ECO:0000256" key="9">
    <source>
        <dbReference type="RuleBase" id="RU004480"/>
    </source>
</evidence>
<evidence type="ECO:0000256" key="6">
    <source>
        <dbReference type="NCBIfam" id="TIGR01225"/>
    </source>
</evidence>
<comment type="similarity">
    <text evidence="7">Belongs to the PAL/histidase family.</text>
</comment>
<reference evidence="11 12" key="1">
    <citation type="journal article" date="2019" name="Int. J. Syst. Evol. Microbiol.">
        <title>The Global Catalogue of Microorganisms (GCM) 10K type strain sequencing project: providing services to taxonomists for standard genome sequencing and annotation.</title>
        <authorList>
            <consortium name="The Broad Institute Genomics Platform"/>
            <consortium name="The Broad Institute Genome Sequencing Center for Infectious Disease"/>
            <person name="Wu L."/>
            <person name="Ma J."/>
        </authorList>
    </citation>
    <scope>NUCLEOTIDE SEQUENCE [LARGE SCALE GENOMIC DNA]</scope>
    <source>
        <strain evidence="11 12">CGMCC 1.12553</strain>
    </source>
</reference>
<evidence type="ECO:0000256" key="10">
    <source>
        <dbReference type="SAM" id="MobiDB-lite"/>
    </source>
</evidence>
<evidence type="ECO:0000256" key="7">
    <source>
        <dbReference type="RuleBase" id="RU003954"/>
    </source>
</evidence>
<dbReference type="NCBIfam" id="NF006871">
    <property type="entry name" value="PRK09367.1"/>
    <property type="match status" value="1"/>
</dbReference>
<evidence type="ECO:0000313" key="11">
    <source>
        <dbReference type="EMBL" id="MFC4359664.1"/>
    </source>
</evidence>
<evidence type="ECO:0000256" key="4">
    <source>
        <dbReference type="ARBA" id="ARBA00023239"/>
    </source>
</evidence>
<feature type="region of interest" description="Disordered" evidence="10">
    <location>
        <begin position="1"/>
        <end position="25"/>
    </location>
</feature>
<keyword evidence="4 7" id="KW-0456">Lyase</keyword>
<comment type="pathway">
    <text evidence="1 8">Amino-acid degradation; L-histidine degradation into L-glutamate; N-formimidoyl-L-glutamate from L-histidine: step 1/3.</text>
</comment>
<comment type="catalytic activity">
    <reaction evidence="5 8">
        <text>L-histidine = trans-urocanate + NH4(+)</text>
        <dbReference type="Rhea" id="RHEA:21232"/>
        <dbReference type="ChEBI" id="CHEBI:17771"/>
        <dbReference type="ChEBI" id="CHEBI:28938"/>
        <dbReference type="ChEBI" id="CHEBI:57595"/>
        <dbReference type="EC" id="4.3.1.3"/>
    </reaction>
</comment>
<evidence type="ECO:0000313" key="12">
    <source>
        <dbReference type="Proteomes" id="UP001595921"/>
    </source>
</evidence>
<dbReference type="Proteomes" id="UP001595921">
    <property type="component" value="Unassembled WGS sequence"/>
</dbReference>
<comment type="subcellular location">
    <subcellularLocation>
        <location evidence="9">Cytoplasm</location>
    </subcellularLocation>
</comment>
<gene>
    <name evidence="11" type="primary">hutH</name>
    <name evidence="11" type="ORF">ACFO0N_17100</name>
</gene>
<dbReference type="InterPro" id="IPR005921">
    <property type="entry name" value="HutH"/>
</dbReference>
<sequence length="550" mass="57854">MGEPGSGAGAPTDDADVESDDPVVLDGDSLTVEAVVRVAREDATVAVADAAREAVRDSRERIEDILDSDEAVYGVNTGFGELVDESIPKERVDELQTNLVRSHAAGAERELAREEVRALLVTRINALVKGYSGIREVVVDHLVTMLDEGVHPVVRSRGSLGASGDLAPLAHAMLVLLGEGEAVVDSDAGSERLPGDEALARAGLEPLTLRAKEGLALINGTQLTVGLAALAVHDAERVLHAVDVAGALTTEVTMGTTASCDPALHDLRPHSGQRRVAAHVKRLTAGSEIVESHRNCDRVQDAYSLRCLPQVHGAARDAVSHLRDAVEVELNSATDNPLVFPRDAVDDRASGTDAAAVISGGNFHGAPLAHRFDYAVAALTDLAAISERRVDRLTNPNLQEDHLPPFLTPESGVRSGYMIPQYTAASLVNECRSEGRAATDNTPVSGGQEDHVSMSATAAYAFRRTVRRARKVVAVELLCGAQAAEFVDDDLAHGPGTGAAYAVVREVVPALDADRPHDADMDAVASLVGEGVVEKRVRDAVGDGGDGEPN</sequence>
<dbReference type="InterPro" id="IPR024083">
    <property type="entry name" value="Fumarase/histidase_N"/>
</dbReference>
<dbReference type="InterPro" id="IPR001106">
    <property type="entry name" value="Aromatic_Lyase"/>
</dbReference>
<dbReference type="InterPro" id="IPR022313">
    <property type="entry name" value="Phe/His_NH3-lyase_AS"/>
</dbReference>
<organism evidence="11 12">
    <name type="scientific">Halobium salinum</name>
    <dbReference type="NCBI Taxonomy" id="1364940"/>
    <lineage>
        <taxon>Archaea</taxon>
        <taxon>Methanobacteriati</taxon>
        <taxon>Methanobacteriota</taxon>
        <taxon>Stenosarchaea group</taxon>
        <taxon>Halobacteria</taxon>
        <taxon>Halobacteriales</taxon>
        <taxon>Haloferacaceae</taxon>
        <taxon>Halobium</taxon>
    </lineage>
</organism>
<dbReference type="Gene3D" id="1.20.200.10">
    <property type="entry name" value="Fumarase/aspartase (Central domain)"/>
    <property type="match status" value="1"/>
</dbReference>
<evidence type="ECO:0000256" key="2">
    <source>
        <dbReference type="ARBA" id="ARBA00012994"/>
    </source>
</evidence>
<keyword evidence="12" id="KW-1185">Reference proteome</keyword>
<evidence type="ECO:0000256" key="3">
    <source>
        <dbReference type="ARBA" id="ARBA00022808"/>
    </source>
</evidence>
<dbReference type="PANTHER" id="PTHR10362">
    <property type="entry name" value="HISTIDINE AMMONIA-LYASE"/>
    <property type="match status" value="1"/>
</dbReference>
<proteinExistence type="inferred from homology"/>
<comment type="caution">
    <text evidence="11">The sequence shown here is derived from an EMBL/GenBank/DDBJ whole genome shotgun (WGS) entry which is preliminary data.</text>
</comment>
<feature type="compositionally biased region" description="Acidic residues" evidence="10">
    <location>
        <begin position="13"/>
        <end position="23"/>
    </location>
</feature>
<dbReference type="EMBL" id="JBHSDS010000008">
    <property type="protein sequence ID" value="MFC4359664.1"/>
    <property type="molecule type" value="Genomic_DNA"/>
</dbReference>
<evidence type="ECO:0000256" key="1">
    <source>
        <dbReference type="ARBA" id="ARBA00005113"/>
    </source>
</evidence>
<accession>A0ABD5PFM7</accession>
<dbReference type="Gene3D" id="1.10.275.10">
    <property type="entry name" value="Fumarase/aspartase (N-terminal domain)"/>
    <property type="match status" value="1"/>
</dbReference>
<dbReference type="AlphaFoldDB" id="A0ABD5PFM7"/>
<keyword evidence="3 8" id="KW-0369">Histidine metabolism</keyword>
<dbReference type="GO" id="GO:0006548">
    <property type="term" value="P:L-histidine catabolic process"/>
    <property type="evidence" value="ECO:0007669"/>
    <property type="project" value="UniProtKB-UniRule"/>
</dbReference>
<dbReference type="NCBIfam" id="TIGR01225">
    <property type="entry name" value="hutH"/>
    <property type="match status" value="1"/>
</dbReference>
<evidence type="ECO:0000256" key="8">
    <source>
        <dbReference type="RuleBase" id="RU004479"/>
    </source>
</evidence>
<dbReference type="PROSITE" id="PS00488">
    <property type="entry name" value="PAL_HISTIDASE"/>
    <property type="match status" value="1"/>
</dbReference>
<dbReference type="SUPFAM" id="SSF48557">
    <property type="entry name" value="L-aspartase-like"/>
    <property type="match status" value="1"/>
</dbReference>
<name>A0ABD5PFM7_9EURY</name>
<dbReference type="FunFam" id="1.10.275.10:FF:000005">
    <property type="entry name" value="Histidine ammonia-lyase"/>
    <property type="match status" value="1"/>
</dbReference>
<dbReference type="GO" id="GO:0004397">
    <property type="term" value="F:histidine ammonia-lyase activity"/>
    <property type="evidence" value="ECO:0007669"/>
    <property type="project" value="UniProtKB-UniRule"/>
</dbReference>
<dbReference type="EC" id="4.3.1.3" evidence="2 6"/>
<dbReference type="CDD" id="cd00332">
    <property type="entry name" value="PAL-HAL"/>
    <property type="match status" value="1"/>
</dbReference>
<dbReference type="InterPro" id="IPR008948">
    <property type="entry name" value="L-Aspartase-like"/>
</dbReference>
<evidence type="ECO:0000256" key="5">
    <source>
        <dbReference type="ARBA" id="ARBA00049269"/>
    </source>
</evidence>
<dbReference type="Pfam" id="PF00221">
    <property type="entry name" value="Lyase_aromatic"/>
    <property type="match status" value="1"/>
</dbReference>
<dbReference type="RefSeq" id="WP_267621523.1">
    <property type="nucleotide sequence ID" value="NZ_JAODIW010000006.1"/>
</dbReference>
<protein>
    <recommendedName>
        <fullName evidence="2 6">Histidine ammonia-lyase</fullName>
        <ecNumber evidence="2 6">4.3.1.3</ecNumber>
    </recommendedName>
</protein>
<dbReference type="GO" id="GO:0005737">
    <property type="term" value="C:cytoplasm"/>
    <property type="evidence" value="ECO:0007669"/>
    <property type="project" value="UniProtKB-SubCell"/>
</dbReference>